<gene>
    <name evidence="4" type="ORF">FB459_2915</name>
</gene>
<evidence type="ECO:0000313" key="4">
    <source>
        <dbReference type="EMBL" id="TQJ15369.1"/>
    </source>
</evidence>
<keyword evidence="2" id="KW-0472">Membrane</keyword>
<sequence>MAKRHEQETNPQSRYYDHYAKKLRDPQDNSGGKGKALLAGAVVGLFAVAGLGYWATQQAGDDKAATSSTTSPATTTSGSSVQQTSSPSTSSPTGPNPSVVPGWQVVQGKPADKVAYSVPAGWKQVPNVIWGQQNAEGLQSPNLFGVHSAATQGSGSCATEPSAPTTAVGLRGQVSDPPSSAATDAATRMAKTIGTKADGSAGPVPAAPKVTSVRVNGFMATLARTTATNGAPGGKNCNAVRSDVFAVAVPVGTKSTVWMLVRDQGGKQVPSDAEVMKMISTLTPRP</sequence>
<name>A0A542EJ76_9MICO</name>
<feature type="compositionally biased region" description="Basic and acidic residues" evidence="1">
    <location>
        <begin position="15"/>
        <end position="27"/>
    </location>
</feature>
<accession>A0A542EJ76</accession>
<keyword evidence="5" id="KW-1185">Reference proteome</keyword>
<reference evidence="4 5" key="1">
    <citation type="submission" date="2019-06" db="EMBL/GenBank/DDBJ databases">
        <title>Sequencing the genomes of 1000 actinobacteria strains.</title>
        <authorList>
            <person name="Klenk H.-P."/>
        </authorList>
    </citation>
    <scope>NUCLEOTIDE SEQUENCE [LARGE SCALE GENOMIC DNA]</scope>
    <source>
        <strain evidence="4 5">DSM 19828</strain>
    </source>
</reference>
<keyword evidence="2" id="KW-1133">Transmembrane helix</keyword>
<dbReference type="RefSeq" id="WP_141928961.1">
    <property type="nucleotide sequence ID" value="NZ_BAABCI010000021.1"/>
</dbReference>
<protein>
    <recommendedName>
        <fullName evidence="3">DUF8017 domain-containing protein</fullName>
    </recommendedName>
</protein>
<feature type="region of interest" description="Disordered" evidence="1">
    <location>
        <begin position="1"/>
        <end position="35"/>
    </location>
</feature>
<keyword evidence="2" id="KW-0812">Transmembrane</keyword>
<dbReference type="EMBL" id="VFMO01000001">
    <property type="protein sequence ID" value="TQJ15369.1"/>
    <property type="molecule type" value="Genomic_DNA"/>
</dbReference>
<dbReference type="InterPro" id="IPR058330">
    <property type="entry name" value="DUF8017"/>
</dbReference>
<feature type="region of interest" description="Disordered" evidence="1">
    <location>
        <begin position="155"/>
        <end position="181"/>
    </location>
</feature>
<dbReference type="Proteomes" id="UP000320806">
    <property type="component" value="Unassembled WGS sequence"/>
</dbReference>
<evidence type="ECO:0000256" key="2">
    <source>
        <dbReference type="SAM" id="Phobius"/>
    </source>
</evidence>
<evidence type="ECO:0000256" key="1">
    <source>
        <dbReference type="SAM" id="MobiDB-lite"/>
    </source>
</evidence>
<evidence type="ECO:0000313" key="5">
    <source>
        <dbReference type="Proteomes" id="UP000320806"/>
    </source>
</evidence>
<comment type="caution">
    <text evidence="4">The sequence shown here is derived from an EMBL/GenBank/DDBJ whole genome shotgun (WGS) entry which is preliminary data.</text>
</comment>
<evidence type="ECO:0000259" key="3">
    <source>
        <dbReference type="Pfam" id="PF26056"/>
    </source>
</evidence>
<proteinExistence type="predicted"/>
<feature type="region of interest" description="Disordered" evidence="1">
    <location>
        <begin position="58"/>
        <end position="104"/>
    </location>
</feature>
<feature type="domain" description="DUF8017" evidence="3">
    <location>
        <begin position="97"/>
        <end position="283"/>
    </location>
</feature>
<feature type="compositionally biased region" description="Low complexity" evidence="1">
    <location>
        <begin position="65"/>
        <end position="102"/>
    </location>
</feature>
<organism evidence="4 5">
    <name type="scientific">Yimella lutea</name>
    <dbReference type="NCBI Taxonomy" id="587872"/>
    <lineage>
        <taxon>Bacteria</taxon>
        <taxon>Bacillati</taxon>
        <taxon>Actinomycetota</taxon>
        <taxon>Actinomycetes</taxon>
        <taxon>Micrococcales</taxon>
        <taxon>Dermacoccaceae</taxon>
        <taxon>Yimella</taxon>
    </lineage>
</organism>
<feature type="transmembrane region" description="Helical" evidence="2">
    <location>
        <begin position="36"/>
        <end position="55"/>
    </location>
</feature>
<feature type="compositionally biased region" description="Polar residues" evidence="1">
    <location>
        <begin position="155"/>
        <end position="165"/>
    </location>
</feature>
<dbReference type="Pfam" id="PF26056">
    <property type="entry name" value="DUF8017"/>
    <property type="match status" value="1"/>
</dbReference>
<dbReference type="AlphaFoldDB" id="A0A542EJ76"/>